<evidence type="ECO:0008006" key="3">
    <source>
        <dbReference type="Google" id="ProtNLM"/>
    </source>
</evidence>
<dbReference type="RefSeq" id="WP_154561600.1">
    <property type="nucleotide sequence ID" value="NZ_VUMG01000001.1"/>
</dbReference>
<dbReference type="AlphaFoldDB" id="A0A7K0J4S2"/>
<gene>
    <name evidence="1" type="ORF">FYJ43_02480</name>
</gene>
<sequence length="175" mass="18814">MVSIRTVPHDAPPGVFVRLSPETMKRLDADRTELGLSRAAMLREVYERFAPGPQDEGRSAAAEAVAQAAGALSGIVDRLVAALADTGTAWDSRARQRQSIGVHSNQVAKYANVLRIRAERGETIDADDVRLISESLDAIRSDLARQADAESGDDRVLAGVRRAADDLAAITARLR</sequence>
<evidence type="ECO:0000313" key="1">
    <source>
        <dbReference type="EMBL" id="MSS44936.1"/>
    </source>
</evidence>
<keyword evidence="2" id="KW-1185">Reference proteome</keyword>
<evidence type="ECO:0000313" key="2">
    <source>
        <dbReference type="Proteomes" id="UP000466104"/>
    </source>
</evidence>
<organism evidence="1 2">
    <name type="scientific">Cutibacterium porci</name>
    <dbReference type="NCBI Taxonomy" id="2605781"/>
    <lineage>
        <taxon>Bacteria</taxon>
        <taxon>Bacillati</taxon>
        <taxon>Actinomycetota</taxon>
        <taxon>Actinomycetes</taxon>
        <taxon>Propionibacteriales</taxon>
        <taxon>Propionibacteriaceae</taxon>
        <taxon>Cutibacterium</taxon>
    </lineage>
</organism>
<dbReference type="Proteomes" id="UP000466104">
    <property type="component" value="Unassembled WGS sequence"/>
</dbReference>
<proteinExistence type="predicted"/>
<reference evidence="1 2" key="1">
    <citation type="submission" date="2019-08" db="EMBL/GenBank/DDBJ databases">
        <title>In-depth cultivation of the pig gut microbiome towards novel bacterial diversity and tailored functional studies.</title>
        <authorList>
            <person name="Wylensek D."/>
            <person name="Hitch T.C.A."/>
            <person name="Clavel T."/>
        </authorList>
    </citation>
    <scope>NUCLEOTIDE SEQUENCE [LARGE SCALE GENOMIC DNA]</scope>
    <source>
        <strain evidence="1 2">WCA-380-WT-3A</strain>
    </source>
</reference>
<protein>
    <recommendedName>
        <fullName evidence="3">Ribbon-helix-helix protein, CopG family</fullName>
    </recommendedName>
</protein>
<dbReference type="EMBL" id="VUMG01000001">
    <property type="protein sequence ID" value="MSS44936.1"/>
    <property type="molecule type" value="Genomic_DNA"/>
</dbReference>
<accession>A0A7K0J4S2</accession>
<name>A0A7K0J4S2_9ACTN</name>
<comment type="caution">
    <text evidence="1">The sequence shown here is derived from an EMBL/GenBank/DDBJ whole genome shotgun (WGS) entry which is preliminary data.</text>
</comment>